<feature type="transmembrane region" description="Helical" evidence="1">
    <location>
        <begin position="387"/>
        <end position="403"/>
    </location>
</feature>
<gene>
    <name evidence="2" type="ORF">H8S33_09090</name>
</gene>
<keyword evidence="3" id="KW-1185">Reference proteome</keyword>
<dbReference type="AlphaFoldDB" id="A0A923L5Q5"/>
<dbReference type="RefSeq" id="WP_186869678.1">
    <property type="nucleotide sequence ID" value="NZ_JACOOL010000005.1"/>
</dbReference>
<feature type="transmembrane region" description="Helical" evidence="1">
    <location>
        <begin position="415"/>
        <end position="435"/>
    </location>
</feature>
<organism evidence="2 3">
    <name type="scientific">Ornithinibacillus hominis</name>
    <dbReference type="NCBI Taxonomy" id="2763055"/>
    <lineage>
        <taxon>Bacteria</taxon>
        <taxon>Bacillati</taxon>
        <taxon>Bacillota</taxon>
        <taxon>Bacilli</taxon>
        <taxon>Bacillales</taxon>
        <taxon>Bacillaceae</taxon>
        <taxon>Ornithinibacillus</taxon>
    </lineage>
</organism>
<feature type="transmembrane region" description="Helical" evidence="1">
    <location>
        <begin position="202"/>
        <end position="219"/>
    </location>
</feature>
<protein>
    <submittedName>
        <fullName evidence="2">Uncharacterized protein</fullName>
    </submittedName>
</protein>
<dbReference type="Proteomes" id="UP000637359">
    <property type="component" value="Unassembled WGS sequence"/>
</dbReference>
<evidence type="ECO:0000313" key="3">
    <source>
        <dbReference type="Proteomes" id="UP000637359"/>
    </source>
</evidence>
<reference evidence="2" key="1">
    <citation type="submission" date="2020-08" db="EMBL/GenBank/DDBJ databases">
        <title>Genome public.</title>
        <authorList>
            <person name="Liu C."/>
            <person name="Sun Q."/>
        </authorList>
    </citation>
    <scope>NUCLEOTIDE SEQUENCE</scope>
    <source>
        <strain evidence="2">BX22</strain>
    </source>
</reference>
<feature type="transmembrane region" description="Helical" evidence="1">
    <location>
        <begin position="318"/>
        <end position="337"/>
    </location>
</feature>
<feature type="transmembrane region" description="Helical" evidence="1">
    <location>
        <begin position="126"/>
        <end position="144"/>
    </location>
</feature>
<evidence type="ECO:0000256" key="1">
    <source>
        <dbReference type="SAM" id="Phobius"/>
    </source>
</evidence>
<feature type="transmembrane region" description="Helical" evidence="1">
    <location>
        <begin position="150"/>
        <end position="170"/>
    </location>
</feature>
<proteinExistence type="predicted"/>
<feature type="transmembrane region" description="Helical" evidence="1">
    <location>
        <begin position="177"/>
        <end position="196"/>
    </location>
</feature>
<feature type="transmembrane region" description="Helical" evidence="1">
    <location>
        <begin position="362"/>
        <end position="381"/>
    </location>
</feature>
<evidence type="ECO:0000313" key="2">
    <source>
        <dbReference type="EMBL" id="MBC5636972.1"/>
    </source>
</evidence>
<sequence length="465" mass="54481">MNNASSWQAYWLIRRGRARKKMKVYKKMMALSFDLTTSLYSLIVGGYVFASIFIFNDFLAAYQDQFLFIEEQLTERFWLIFSILPLRYVFQSFRNPGILITSSEYQLAMLPYEMKRIVLFTALEKWVKLLLKYAIVSAAIILITPIKPEIIVVYLAVFWLIELLMTIPQWKLFQVRFIPRFILFVVLILVNFLGTVTQVNMIISFIVFTIVVLSNFLLFKRMFTNINWGRVTEVNDFLVWNMPAVSKATKVKFKRQRKHNLFLNRASRKKPFVYTDSAIYRRLWLQHFRGNIEYIVQVIGGLVLAITVLSFFNEFLGMILIALSIHIYTAFCASLFVDRFHSGIVQVLPWNIESYRRTMRRWAIIGFIPVLIPITIIAVILYSWWSITFLLLVISLYMIHYMSKMDNAFESLNKRLVQFSIKGVIAFGSLGIIIACHTNPHYSAVSIVILLYGFIQLKFRKSKTS</sequence>
<keyword evidence="1" id="KW-0472">Membrane</keyword>
<feature type="transmembrane region" description="Helical" evidence="1">
    <location>
        <begin position="441"/>
        <end position="459"/>
    </location>
</feature>
<feature type="transmembrane region" description="Helical" evidence="1">
    <location>
        <begin position="291"/>
        <end position="312"/>
    </location>
</feature>
<keyword evidence="1" id="KW-1133">Transmembrane helix</keyword>
<name>A0A923L5Q5_9BACI</name>
<accession>A0A923L5Q5</accession>
<comment type="caution">
    <text evidence="2">The sequence shown here is derived from an EMBL/GenBank/DDBJ whole genome shotgun (WGS) entry which is preliminary data.</text>
</comment>
<dbReference type="EMBL" id="JACOOL010000005">
    <property type="protein sequence ID" value="MBC5636972.1"/>
    <property type="molecule type" value="Genomic_DNA"/>
</dbReference>
<keyword evidence="1" id="KW-0812">Transmembrane</keyword>